<feature type="region of interest" description="Disordered" evidence="1">
    <location>
        <begin position="115"/>
        <end position="142"/>
    </location>
</feature>
<name>A0A0D6ES71_SPOSA</name>
<feature type="non-terminal residue" evidence="2">
    <location>
        <position position="1"/>
    </location>
</feature>
<reference evidence="3" key="1">
    <citation type="submission" date="2015-02" db="EMBL/GenBank/DDBJ databases">
        <authorList>
            <person name="Gon?alves P."/>
        </authorList>
    </citation>
    <scope>NUCLEOTIDE SEQUENCE [LARGE SCALE GENOMIC DNA]</scope>
</reference>
<accession>A0A0D6ES71</accession>
<keyword evidence="3" id="KW-1185">Reference proteome</keyword>
<evidence type="ECO:0000313" key="2">
    <source>
        <dbReference type="EMBL" id="CEQ42425.1"/>
    </source>
</evidence>
<feature type="region of interest" description="Disordered" evidence="1">
    <location>
        <begin position="81"/>
        <end position="101"/>
    </location>
</feature>
<feature type="compositionally biased region" description="Basic residues" evidence="1">
    <location>
        <begin position="84"/>
        <end position="101"/>
    </location>
</feature>
<proteinExistence type="predicted"/>
<protein>
    <submittedName>
        <fullName evidence="2">SPOSA6832_04240-mRNA-1:cds</fullName>
    </submittedName>
</protein>
<feature type="non-terminal residue" evidence="2">
    <location>
        <position position="172"/>
    </location>
</feature>
<dbReference type="AlphaFoldDB" id="A0A0D6ES71"/>
<gene>
    <name evidence="2" type="primary">SPOSA6832_04240</name>
</gene>
<dbReference type="Proteomes" id="UP000243876">
    <property type="component" value="Unassembled WGS sequence"/>
</dbReference>
<dbReference type="EMBL" id="CENE01000026">
    <property type="protein sequence ID" value="CEQ42425.1"/>
    <property type="molecule type" value="Genomic_DNA"/>
</dbReference>
<organism evidence="2 3">
    <name type="scientific">Sporidiobolus salmonicolor</name>
    <name type="common">Yeast-like fungus</name>
    <name type="synonym">Sporobolomyces salmonicolor</name>
    <dbReference type="NCBI Taxonomy" id="5005"/>
    <lineage>
        <taxon>Eukaryota</taxon>
        <taxon>Fungi</taxon>
        <taxon>Dikarya</taxon>
        <taxon>Basidiomycota</taxon>
        <taxon>Pucciniomycotina</taxon>
        <taxon>Microbotryomycetes</taxon>
        <taxon>Sporidiobolales</taxon>
        <taxon>Sporidiobolaceae</taxon>
        <taxon>Sporobolomyces</taxon>
    </lineage>
</organism>
<evidence type="ECO:0000313" key="3">
    <source>
        <dbReference type="Proteomes" id="UP000243876"/>
    </source>
</evidence>
<dbReference type="OrthoDB" id="160405at2759"/>
<feature type="compositionally biased region" description="Low complexity" evidence="1">
    <location>
        <begin position="117"/>
        <end position="133"/>
    </location>
</feature>
<evidence type="ECO:0000256" key="1">
    <source>
        <dbReference type="SAM" id="MobiDB-lite"/>
    </source>
</evidence>
<sequence>MFPRAPTGLPRVPEHLLKAEQQQPPAGPPPDLSSVLLKLALFSLAMVLGPIGTYYATRDWYFGSQYPFPLPPLHRLDARSLTRGPRRRRQPHGRGAVGRHRRECDPRRLCLHGLQGGPRRAGAQRHAQGANGQEGVTGAVGGLGRPRVVPVVPYAVPFLSQYLIGSSSPQPS</sequence>